<feature type="compositionally biased region" description="Basic and acidic residues" evidence="2">
    <location>
        <begin position="411"/>
        <end position="430"/>
    </location>
</feature>
<dbReference type="Proteomes" id="UP000023152">
    <property type="component" value="Unassembled WGS sequence"/>
</dbReference>
<accession>X6NQ56</accession>
<dbReference type="AlphaFoldDB" id="X6NQ56"/>
<dbReference type="EMBL" id="ASPP01006693">
    <property type="protein sequence ID" value="ETO28400.1"/>
    <property type="molecule type" value="Genomic_DNA"/>
</dbReference>
<sequence length="572" mass="66749">KNKNKNKNNNNNNISHTQSTNENELKNETIEYKKMMIRIRKELSSMIEHLTEIKLRRLQNVKEYWDKKIHEENKLVEVEKECHETEEELAKWRQQQVIQEEKERKLERRQSLVDDRVTTSIELLTDEEEDIQLFIPYDPKEDFTIIKSRFVEPFCFVFFSNLENKIPLFVMELELGSDLNRLYWLEDQIVCQRFEYYDKSISSTIRDRAQTMEKFEQQMAEMNNLFSSKQEDTLALIQHNPFPHSDAEIIEDDEADKYPNNDDSPTKPNKHANLDQGTQAAGVEVDKEKDDEEEQIVFEDETLSDSQTNIIHSNETIETNAIAQVQSQDHPIQSHKVEHVQVKPVWLVFFADVTNGETRVSLHKSMVNAAVIDELREIEAKRLSIKALNNNNEEVDESDDNNDNDNDDGNENDHDNAKENNNDGTHDKKSVINNSNGKDNSRGNKKVNERSDFDEVSRQGIIDAAKKQKNSIKKTEDLQEDGDDDEENIVFKSPTPSPSMPVGPGLPPFVEPEDSPEYLRVKEERGGDERVNNEQEDIHVSRRLYVFFFFFFGSKFVCLIQFELHQDPIIKH</sequence>
<feature type="compositionally biased region" description="Acidic residues" evidence="2">
    <location>
        <begin position="478"/>
        <end position="488"/>
    </location>
</feature>
<keyword evidence="4" id="KW-1185">Reference proteome</keyword>
<protein>
    <submittedName>
        <fullName evidence="3">Sodium/hydrogen exchanger, Na+, H+ antiporter</fullName>
    </submittedName>
</protein>
<feature type="region of interest" description="Disordered" evidence="2">
    <location>
        <begin position="255"/>
        <end position="291"/>
    </location>
</feature>
<evidence type="ECO:0000256" key="2">
    <source>
        <dbReference type="SAM" id="MobiDB-lite"/>
    </source>
</evidence>
<evidence type="ECO:0000256" key="1">
    <source>
        <dbReference type="SAM" id="Coils"/>
    </source>
</evidence>
<feature type="non-terminal residue" evidence="3">
    <location>
        <position position="1"/>
    </location>
</feature>
<feature type="region of interest" description="Disordered" evidence="2">
    <location>
        <begin position="389"/>
        <end position="514"/>
    </location>
</feature>
<proteinExistence type="predicted"/>
<dbReference type="OMA" id="ECHETEE"/>
<keyword evidence="1" id="KW-0175">Coiled coil</keyword>
<feature type="coiled-coil region" evidence="1">
    <location>
        <begin position="68"/>
        <end position="109"/>
    </location>
</feature>
<reference evidence="3 4" key="1">
    <citation type="journal article" date="2013" name="Curr. Biol.">
        <title>The Genome of the Foraminiferan Reticulomyxa filosa.</title>
        <authorList>
            <person name="Glockner G."/>
            <person name="Hulsmann N."/>
            <person name="Schleicher M."/>
            <person name="Noegel A.A."/>
            <person name="Eichinger L."/>
            <person name="Gallinger C."/>
            <person name="Pawlowski J."/>
            <person name="Sierra R."/>
            <person name="Euteneuer U."/>
            <person name="Pillet L."/>
            <person name="Moustafa A."/>
            <person name="Platzer M."/>
            <person name="Groth M."/>
            <person name="Szafranski K."/>
            <person name="Schliwa M."/>
        </authorList>
    </citation>
    <scope>NUCLEOTIDE SEQUENCE [LARGE SCALE GENOMIC DNA]</scope>
</reference>
<feature type="region of interest" description="Disordered" evidence="2">
    <location>
        <begin position="1"/>
        <end position="26"/>
    </location>
</feature>
<gene>
    <name evidence="3" type="ORF">RFI_08731</name>
</gene>
<feature type="coiled-coil region" evidence="1">
    <location>
        <begin position="205"/>
        <end position="232"/>
    </location>
</feature>
<organism evidence="3 4">
    <name type="scientific">Reticulomyxa filosa</name>
    <dbReference type="NCBI Taxonomy" id="46433"/>
    <lineage>
        <taxon>Eukaryota</taxon>
        <taxon>Sar</taxon>
        <taxon>Rhizaria</taxon>
        <taxon>Retaria</taxon>
        <taxon>Foraminifera</taxon>
        <taxon>Monothalamids</taxon>
        <taxon>Reticulomyxidae</taxon>
        <taxon>Reticulomyxa</taxon>
    </lineage>
</organism>
<feature type="compositionally biased region" description="Basic and acidic residues" evidence="2">
    <location>
        <begin position="439"/>
        <end position="457"/>
    </location>
</feature>
<feature type="compositionally biased region" description="Pro residues" evidence="2">
    <location>
        <begin position="495"/>
        <end position="510"/>
    </location>
</feature>
<feature type="compositionally biased region" description="Acidic residues" evidence="2">
    <location>
        <begin position="393"/>
        <end position="410"/>
    </location>
</feature>
<comment type="caution">
    <text evidence="3">The sequence shown here is derived from an EMBL/GenBank/DDBJ whole genome shotgun (WGS) entry which is preliminary data.</text>
</comment>
<name>X6NQ56_RETFI</name>
<evidence type="ECO:0000313" key="3">
    <source>
        <dbReference type="EMBL" id="ETO28400.1"/>
    </source>
</evidence>
<evidence type="ECO:0000313" key="4">
    <source>
        <dbReference type="Proteomes" id="UP000023152"/>
    </source>
</evidence>